<name>A0ABQ4CLK1_9ACTN</name>
<feature type="compositionally biased region" description="Low complexity" evidence="6">
    <location>
        <begin position="447"/>
        <end position="480"/>
    </location>
</feature>
<evidence type="ECO:0000256" key="2">
    <source>
        <dbReference type="ARBA" id="ARBA00022801"/>
    </source>
</evidence>
<dbReference type="PANTHER" id="PTHR47959">
    <property type="entry name" value="ATP-DEPENDENT RNA HELICASE RHLE-RELATED"/>
    <property type="match status" value="1"/>
</dbReference>
<evidence type="ECO:0000313" key="10">
    <source>
        <dbReference type="EMBL" id="GIF72176.1"/>
    </source>
</evidence>
<keyword evidence="2" id="KW-0378">Hydrolase</keyword>
<dbReference type="PANTHER" id="PTHR47959:SF13">
    <property type="entry name" value="ATP-DEPENDENT RNA HELICASE RHLE"/>
    <property type="match status" value="1"/>
</dbReference>
<dbReference type="Gene3D" id="3.40.50.300">
    <property type="entry name" value="P-loop containing nucleotide triphosphate hydrolases"/>
    <property type="match status" value="2"/>
</dbReference>
<comment type="caution">
    <text evidence="10">The sequence shown here is derived from an EMBL/GenBank/DDBJ whole genome shotgun (WGS) entry which is preliminary data.</text>
</comment>
<dbReference type="InterPro" id="IPR027417">
    <property type="entry name" value="P-loop_NTPase"/>
</dbReference>
<feature type="domain" description="Helicase C-terminal" evidence="9">
    <location>
        <begin position="228"/>
        <end position="391"/>
    </location>
</feature>
<protein>
    <submittedName>
        <fullName evidence="10">RNA helicase</fullName>
    </submittedName>
</protein>
<evidence type="ECO:0000259" key="8">
    <source>
        <dbReference type="PROSITE" id="PS51192"/>
    </source>
</evidence>
<evidence type="ECO:0000313" key="11">
    <source>
        <dbReference type="Proteomes" id="UP000604117"/>
    </source>
</evidence>
<evidence type="ECO:0000256" key="4">
    <source>
        <dbReference type="ARBA" id="ARBA00022840"/>
    </source>
</evidence>
<keyword evidence="7" id="KW-0732">Signal</keyword>
<dbReference type="CDD" id="cd00268">
    <property type="entry name" value="DEADc"/>
    <property type="match status" value="1"/>
</dbReference>
<dbReference type="Pfam" id="PF00271">
    <property type="entry name" value="Helicase_C"/>
    <property type="match status" value="1"/>
</dbReference>
<dbReference type="EMBL" id="BONE01000010">
    <property type="protein sequence ID" value="GIF72176.1"/>
    <property type="molecule type" value="Genomic_DNA"/>
</dbReference>
<reference evidence="10 11" key="1">
    <citation type="submission" date="2021-01" db="EMBL/GenBank/DDBJ databases">
        <title>Whole genome shotgun sequence of Asanoa siamensis NBRC 107932.</title>
        <authorList>
            <person name="Komaki H."/>
            <person name="Tamura T."/>
        </authorList>
    </citation>
    <scope>NUCLEOTIDE SEQUENCE [LARGE SCALE GENOMIC DNA]</scope>
    <source>
        <strain evidence="10 11">NBRC 107932</strain>
    </source>
</reference>
<evidence type="ECO:0000259" key="9">
    <source>
        <dbReference type="PROSITE" id="PS51194"/>
    </source>
</evidence>
<evidence type="ECO:0000256" key="5">
    <source>
        <dbReference type="ARBA" id="ARBA00038437"/>
    </source>
</evidence>
<evidence type="ECO:0000256" key="6">
    <source>
        <dbReference type="SAM" id="MobiDB-lite"/>
    </source>
</evidence>
<dbReference type="PROSITE" id="PS51192">
    <property type="entry name" value="HELICASE_ATP_BIND_1"/>
    <property type="match status" value="1"/>
</dbReference>
<keyword evidence="1" id="KW-0547">Nucleotide-binding</keyword>
<evidence type="ECO:0000256" key="1">
    <source>
        <dbReference type="ARBA" id="ARBA00022741"/>
    </source>
</evidence>
<sequence>MAVRRPHTSAPTFAELGLASALIAPLAQAGVVAPFPIQVATLPDALAGRDVLGRGRTGSGKTYAFVLPLLHRLAAAPRRRNPGRPRALILAPTRELVTQIEASITPLANACSLRVMTVFGGVGAGPQIAALRKGVDIVVACPGRLDDHVRSGHARLDEVEITVLDEADHMADLGFLPVVKRFLDQTPRSGQRLLFSATLDAAVDALVRRYLTDPVTHSVDSRLSPVAKMTHHVLHVRSEDRLAVLTDLTAAPGRTLVFTRTKRGAKTLTRRLVAGGVPAVELHGDLGQGARTRNLAAFAEGSARTLVATDIAARGIHVDDVTLVIHADPPVEHKAYLHRSGRTARAGAAGTVVTLMSDSQVNDVRNLTREAGIKPTTTRLRPGDPLLSALAPGERTFVAPPAEPEARAEARSVPRQRRAPARHSTPRASGGRTSGNRGSAAAAPATGGRTSGNRASAAAAPATGGSSAASFSSRSRVGRR</sequence>
<dbReference type="InterPro" id="IPR001650">
    <property type="entry name" value="Helicase_C-like"/>
</dbReference>
<keyword evidence="4" id="KW-0067">ATP-binding</keyword>
<feature type="chain" id="PRO_5047360504" evidence="7">
    <location>
        <begin position="30"/>
        <end position="480"/>
    </location>
</feature>
<dbReference type="RefSeq" id="WP_203711639.1">
    <property type="nucleotide sequence ID" value="NZ_BONE01000010.1"/>
</dbReference>
<keyword evidence="11" id="KW-1185">Reference proteome</keyword>
<evidence type="ECO:0000256" key="3">
    <source>
        <dbReference type="ARBA" id="ARBA00022806"/>
    </source>
</evidence>
<accession>A0ABQ4CLK1</accession>
<feature type="region of interest" description="Disordered" evidence="6">
    <location>
        <begin position="393"/>
        <end position="480"/>
    </location>
</feature>
<dbReference type="InterPro" id="IPR044742">
    <property type="entry name" value="DEAD/DEAH_RhlB"/>
</dbReference>
<dbReference type="Proteomes" id="UP000604117">
    <property type="component" value="Unassembled WGS sequence"/>
</dbReference>
<evidence type="ECO:0000256" key="7">
    <source>
        <dbReference type="SAM" id="SignalP"/>
    </source>
</evidence>
<dbReference type="Pfam" id="PF00270">
    <property type="entry name" value="DEAD"/>
    <property type="match status" value="1"/>
</dbReference>
<dbReference type="SMART" id="SM00490">
    <property type="entry name" value="HELICc"/>
    <property type="match status" value="1"/>
</dbReference>
<keyword evidence="3 10" id="KW-0347">Helicase</keyword>
<dbReference type="CDD" id="cd18787">
    <property type="entry name" value="SF2_C_DEAD"/>
    <property type="match status" value="1"/>
</dbReference>
<dbReference type="InterPro" id="IPR014001">
    <property type="entry name" value="Helicase_ATP-bd"/>
</dbReference>
<feature type="signal peptide" evidence="7">
    <location>
        <begin position="1"/>
        <end position="29"/>
    </location>
</feature>
<organism evidence="10 11">
    <name type="scientific">Asanoa siamensis</name>
    <dbReference type="NCBI Taxonomy" id="926357"/>
    <lineage>
        <taxon>Bacteria</taxon>
        <taxon>Bacillati</taxon>
        <taxon>Actinomycetota</taxon>
        <taxon>Actinomycetes</taxon>
        <taxon>Micromonosporales</taxon>
        <taxon>Micromonosporaceae</taxon>
        <taxon>Asanoa</taxon>
    </lineage>
</organism>
<dbReference type="GO" id="GO:0004386">
    <property type="term" value="F:helicase activity"/>
    <property type="evidence" value="ECO:0007669"/>
    <property type="project" value="UniProtKB-KW"/>
</dbReference>
<feature type="domain" description="Helicase ATP-binding" evidence="8">
    <location>
        <begin position="42"/>
        <end position="217"/>
    </location>
</feature>
<dbReference type="SUPFAM" id="SSF52540">
    <property type="entry name" value="P-loop containing nucleoside triphosphate hydrolases"/>
    <property type="match status" value="1"/>
</dbReference>
<dbReference type="SMART" id="SM00487">
    <property type="entry name" value="DEXDc"/>
    <property type="match status" value="1"/>
</dbReference>
<dbReference type="PROSITE" id="PS51194">
    <property type="entry name" value="HELICASE_CTER"/>
    <property type="match status" value="1"/>
</dbReference>
<dbReference type="InterPro" id="IPR050079">
    <property type="entry name" value="DEAD_box_RNA_helicase"/>
</dbReference>
<dbReference type="InterPro" id="IPR011545">
    <property type="entry name" value="DEAD/DEAH_box_helicase_dom"/>
</dbReference>
<comment type="similarity">
    <text evidence="5">Belongs to the DEAD box helicase family.</text>
</comment>
<gene>
    <name evidence="10" type="ORF">Asi02nite_16940</name>
</gene>
<proteinExistence type="inferred from homology"/>
<feature type="compositionally biased region" description="Basic residues" evidence="6">
    <location>
        <begin position="414"/>
        <end position="425"/>
    </location>
</feature>